<keyword evidence="9" id="KW-1185">Reference proteome</keyword>
<dbReference type="EMBL" id="FJNE01000003">
    <property type="protein sequence ID" value="CZQ89010.1"/>
    <property type="molecule type" value="Genomic_DNA"/>
</dbReference>
<keyword evidence="2" id="KW-0645">Protease</keyword>
<feature type="domain" description="MPN" evidence="7">
    <location>
        <begin position="44"/>
        <end position="166"/>
    </location>
</feature>
<dbReference type="PROSITE" id="PS50249">
    <property type="entry name" value="MPN"/>
    <property type="match status" value="1"/>
</dbReference>
<dbReference type="OrthoDB" id="9804482at2"/>
<dbReference type="InterPro" id="IPR025657">
    <property type="entry name" value="RadC_JAB"/>
</dbReference>
<evidence type="ECO:0000313" key="9">
    <source>
        <dbReference type="Proteomes" id="UP000242754"/>
    </source>
</evidence>
<name>A0A143YHG8_9LACT</name>
<dbReference type="PANTHER" id="PTHR30471:SF3">
    <property type="entry name" value="UPF0758 PROTEIN YEES-RELATED"/>
    <property type="match status" value="1"/>
</dbReference>
<comment type="similarity">
    <text evidence="1">Belongs to the UPF0758 family.</text>
</comment>
<dbReference type="RefSeq" id="WP_087032326.1">
    <property type="nucleotide sequence ID" value="NZ_FJNE01000003.1"/>
</dbReference>
<sequence length="166" mass="18468">MKNEYTNQTKQHTVEELAHTAAKRVDIVKIQMVKDKSLLYKYRSIGCPNDGYQLMRQFLGDVDREYLVVLCLNTKNEPTNINCCHIGSINSSIAHPREIFKTAILSNSARIMVGHTHPSGNPEPSEADLVMTARLTEAGELLGINVIDHIILGDDDFVSLKAGGYL</sequence>
<protein>
    <recommendedName>
        <fullName evidence="7">MPN domain-containing protein</fullName>
    </recommendedName>
</protein>
<dbReference type="SUPFAM" id="SSF102712">
    <property type="entry name" value="JAB1/MPN domain"/>
    <property type="match status" value="1"/>
</dbReference>
<keyword evidence="5" id="KW-0862">Zinc</keyword>
<evidence type="ECO:0000256" key="3">
    <source>
        <dbReference type="ARBA" id="ARBA00022723"/>
    </source>
</evidence>
<dbReference type="Gene3D" id="3.40.140.10">
    <property type="entry name" value="Cytidine Deaminase, domain 2"/>
    <property type="match status" value="1"/>
</dbReference>
<evidence type="ECO:0000259" key="7">
    <source>
        <dbReference type="PROSITE" id="PS50249"/>
    </source>
</evidence>
<accession>A0A143YHG8</accession>
<dbReference type="PANTHER" id="PTHR30471">
    <property type="entry name" value="DNA REPAIR PROTEIN RADC"/>
    <property type="match status" value="1"/>
</dbReference>
<reference evidence="8 9" key="1">
    <citation type="submission" date="2016-02" db="EMBL/GenBank/DDBJ databases">
        <authorList>
            <person name="Wen L."/>
            <person name="He K."/>
            <person name="Yang H."/>
        </authorList>
    </citation>
    <scope>NUCLEOTIDE SEQUENCE [LARGE SCALE GENOMIC DNA]</scope>
    <source>
        <strain evidence="8">Trichococcus palustris</strain>
    </source>
</reference>
<evidence type="ECO:0000256" key="5">
    <source>
        <dbReference type="ARBA" id="ARBA00022833"/>
    </source>
</evidence>
<evidence type="ECO:0000256" key="6">
    <source>
        <dbReference type="ARBA" id="ARBA00023049"/>
    </source>
</evidence>
<dbReference type="InterPro" id="IPR037518">
    <property type="entry name" value="MPN"/>
</dbReference>
<proteinExistence type="inferred from homology"/>
<evidence type="ECO:0000256" key="4">
    <source>
        <dbReference type="ARBA" id="ARBA00022801"/>
    </source>
</evidence>
<dbReference type="Proteomes" id="UP000242754">
    <property type="component" value="Unassembled WGS sequence"/>
</dbReference>
<dbReference type="GO" id="GO:0046872">
    <property type="term" value="F:metal ion binding"/>
    <property type="evidence" value="ECO:0007669"/>
    <property type="project" value="UniProtKB-KW"/>
</dbReference>
<evidence type="ECO:0000256" key="2">
    <source>
        <dbReference type="ARBA" id="ARBA00022670"/>
    </source>
</evidence>
<organism evidence="8 9">
    <name type="scientific">Trichococcus palustris</name>
    <dbReference type="NCBI Taxonomy" id="140314"/>
    <lineage>
        <taxon>Bacteria</taxon>
        <taxon>Bacillati</taxon>
        <taxon>Bacillota</taxon>
        <taxon>Bacilli</taxon>
        <taxon>Lactobacillales</taxon>
        <taxon>Carnobacteriaceae</taxon>
        <taxon>Trichococcus</taxon>
    </lineage>
</organism>
<dbReference type="Pfam" id="PF04002">
    <property type="entry name" value="RadC"/>
    <property type="match status" value="1"/>
</dbReference>
<dbReference type="STRING" id="140314.SAMN04488076_11315"/>
<evidence type="ECO:0000313" key="8">
    <source>
        <dbReference type="EMBL" id="CZQ89010.1"/>
    </source>
</evidence>
<dbReference type="CDD" id="cd08071">
    <property type="entry name" value="MPN_DUF2466"/>
    <property type="match status" value="1"/>
</dbReference>
<keyword evidence="6" id="KW-0482">Metalloprotease</keyword>
<gene>
    <name evidence="8" type="ORF">Tpal_1080</name>
</gene>
<keyword evidence="4" id="KW-0378">Hydrolase</keyword>
<dbReference type="GO" id="GO:0008237">
    <property type="term" value="F:metallopeptidase activity"/>
    <property type="evidence" value="ECO:0007669"/>
    <property type="project" value="UniProtKB-KW"/>
</dbReference>
<evidence type="ECO:0000256" key="1">
    <source>
        <dbReference type="ARBA" id="ARBA00010243"/>
    </source>
</evidence>
<dbReference type="GO" id="GO:0006508">
    <property type="term" value="P:proteolysis"/>
    <property type="evidence" value="ECO:0007669"/>
    <property type="project" value="UniProtKB-KW"/>
</dbReference>
<dbReference type="AlphaFoldDB" id="A0A143YHG8"/>
<dbReference type="InterPro" id="IPR001405">
    <property type="entry name" value="UPF0758"/>
</dbReference>
<keyword evidence="3" id="KW-0479">Metal-binding</keyword>